<dbReference type="Proteomes" id="UP000008635">
    <property type="component" value="Chromosome"/>
</dbReference>
<reference evidence="4" key="2">
    <citation type="submission" date="2011-01" db="EMBL/GenBank/DDBJ databases">
        <title>The complete genome of Deinococcus maricopensis DSM 21211.</title>
        <authorList>
            <consortium name="US DOE Joint Genome Institute (JGI-PGF)"/>
            <person name="Lucas S."/>
            <person name="Copeland A."/>
            <person name="Lapidus A."/>
            <person name="Goodwin L."/>
            <person name="Pitluck S."/>
            <person name="Kyrpides N."/>
            <person name="Mavromatis K."/>
            <person name="Pagani I."/>
            <person name="Ivanova N."/>
            <person name="Ovchinnikova G."/>
            <person name="Zeytun A."/>
            <person name="Detter J.C."/>
            <person name="Han C."/>
            <person name="Land M."/>
            <person name="Hauser L."/>
            <person name="Markowitz V."/>
            <person name="Cheng J.-F."/>
            <person name="Hugenholtz P."/>
            <person name="Woyke T."/>
            <person name="Wu D."/>
            <person name="Pukall R."/>
            <person name="Gehrich-Schroeter G."/>
            <person name="Brambilla E."/>
            <person name="Klenk H.-P."/>
            <person name="Eisen J.A."/>
        </authorList>
    </citation>
    <scope>NUCLEOTIDE SEQUENCE [LARGE SCALE GENOMIC DNA]</scope>
    <source>
        <strain evidence="4">DSM 21211 / LMG 22137 / NRRL B-23946 / LB-34</strain>
    </source>
</reference>
<dbReference type="eggNOG" id="COG1678">
    <property type="taxonomic scope" value="Bacteria"/>
</dbReference>
<dbReference type="RefSeq" id="WP_013556117.1">
    <property type="nucleotide sequence ID" value="NC_014958.1"/>
</dbReference>
<accession>E8U6C3</accession>
<dbReference type="PANTHER" id="PTHR30327">
    <property type="entry name" value="UNCHARACTERIZED PROTEIN YQGE"/>
    <property type="match status" value="1"/>
</dbReference>
<dbReference type="Gene3D" id="3.40.1740.10">
    <property type="entry name" value="VC0467-like"/>
    <property type="match status" value="1"/>
</dbReference>
<dbReference type="PANTHER" id="PTHR30327:SF1">
    <property type="entry name" value="UPF0301 PROTEIN YQGE"/>
    <property type="match status" value="1"/>
</dbReference>
<dbReference type="GO" id="GO:0005829">
    <property type="term" value="C:cytosol"/>
    <property type="evidence" value="ECO:0007669"/>
    <property type="project" value="TreeGrafter"/>
</dbReference>
<dbReference type="HOGENOM" id="CLU_057596_1_0_0"/>
<organism evidence="3 4">
    <name type="scientific">Deinococcus maricopensis (strain DSM 21211 / LMG 22137 / NRRL B-23946 / LB-34)</name>
    <dbReference type="NCBI Taxonomy" id="709986"/>
    <lineage>
        <taxon>Bacteria</taxon>
        <taxon>Thermotogati</taxon>
        <taxon>Deinococcota</taxon>
        <taxon>Deinococci</taxon>
        <taxon>Deinococcales</taxon>
        <taxon>Deinococcaceae</taxon>
        <taxon>Deinococcus</taxon>
    </lineage>
</organism>
<dbReference type="HAMAP" id="MF_00758">
    <property type="entry name" value="UPF0301"/>
    <property type="match status" value="1"/>
</dbReference>
<evidence type="ECO:0000313" key="3">
    <source>
        <dbReference type="EMBL" id="ADV66612.1"/>
    </source>
</evidence>
<proteinExistence type="inferred from homology"/>
<name>E8U6C3_DEIML</name>
<dbReference type="OrthoDB" id="9807486at2"/>
<gene>
    <name evidence="3" type="ordered locus">Deima_0959</name>
</gene>
<dbReference type="InterPro" id="IPR003774">
    <property type="entry name" value="AlgH-like"/>
</dbReference>
<dbReference type="KEGG" id="dmr:Deima_0959"/>
<keyword evidence="4" id="KW-1185">Reference proteome</keyword>
<dbReference type="AlphaFoldDB" id="E8U6C3"/>
<reference evidence="3 4" key="1">
    <citation type="journal article" date="2011" name="Stand. Genomic Sci.">
        <title>Complete genome sequence of Deinococcus maricopensis type strain (LB-34).</title>
        <authorList>
            <person name="Pukall R."/>
            <person name="Zeytun A."/>
            <person name="Lucas S."/>
            <person name="Lapidus A."/>
            <person name="Hammon N."/>
            <person name="Deshpande S."/>
            <person name="Nolan M."/>
            <person name="Cheng J.F."/>
            <person name="Pitluck S."/>
            <person name="Liolios K."/>
            <person name="Pagani I."/>
            <person name="Mikhailova N."/>
            <person name="Ivanova N."/>
            <person name="Mavromatis K."/>
            <person name="Pati A."/>
            <person name="Tapia R."/>
            <person name="Han C."/>
            <person name="Goodwin L."/>
            <person name="Chen A."/>
            <person name="Palaniappan K."/>
            <person name="Land M."/>
            <person name="Hauser L."/>
            <person name="Chang Y.J."/>
            <person name="Jeffries C.D."/>
            <person name="Brambilla E.M."/>
            <person name="Rohde M."/>
            <person name="Goker M."/>
            <person name="Detter J.C."/>
            <person name="Woyke T."/>
            <person name="Bristow J."/>
            <person name="Eisen J.A."/>
            <person name="Markowitz V."/>
            <person name="Hugenholtz P."/>
            <person name="Kyrpides N.C."/>
            <person name="Klenk H.P."/>
        </authorList>
    </citation>
    <scope>NUCLEOTIDE SEQUENCE [LARGE SCALE GENOMIC DNA]</scope>
    <source>
        <strain evidence="4">DSM 21211 / LMG 22137 / NRRL B-23946 / LB-34</strain>
    </source>
</reference>
<comment type="similarity">
    <text evidence="1 2">Belongs to the UPF0301 (AlgH) family.</text>
</comment>
<evidence type="ECO:0000256" key="1">
    <source>
        <dbReference type="ARBA" id="ARBA00009600"/>
    </source>
</evidence>
<dbReference type="SUPFAM" id="SSF143456">
    <property type="entry name" value="VC0467-like"/>
    <property type="match status" value="1"/>
</dbReference>
<dbReference type="EMBL" id="CP002454">
    <property type="protein sequence ID" value="ADV66612.1"/>
    <property type="molecule type" value="Genomic_DNA"/>
</dbReference>
<evidence type="ECO:0000313" key="4">
    <source>
        <dbReference type="Proteomes" id="UP000008635"/>
    </source>
</evidence>
<dbReference type="STRING" id="709986.Deima_0959"/>
<dbReference type="Pfam" id="PF02622">
    <property type="entry name" value="DUF179"/>
    <property type="match status" value="1"/>
</dbReference>
<protein>
    <recommendedName>
        <fullName evidence="2">UPF0301 protein Deima_0959</fullName>
    </recommendedName>
</protein>
<sequence>MVPLTFLVASPHLNGGMFERSVILLLEHDHTGAMGLVINAPTELAIGELLPLAQGRQERAWVGGPVEPQVGWCIYEKPTGRAGEMRLGPNLYATSSLDVLDGVLCDDCRFMLLLGYAGWQPGQLDAELRNGTWLWVEDGAHLVFDTPAEDRWAEAMQLIGVKPDTIVPGGAQA</sequence>
<evidence type="ECO:0000256" key="2">
    <source>
        <dbReference type="HAMAP-Rule" id="MF_00758"/>
    </source>
</evidence>